<dbReference type="GO" id="GO:1904680">
    <property type="term" value="F:peptide transmembrane transporter activity"/>
    <property type="evidence" value="ECO:0007669"/>
    <property type="project" value="TreeGrafter"/>
</dbReference>
<dbReference type="AlphaFoldDB" id="L9XD44"/>
<keyword evidence="3" id="KW-0732">Signal</keyword>
<organism evidence="5 6">
    <name type="scientific">Natronolimnohabitans innermongolicus JCM 12255</name>
    <dbReference type="NCBI Taxonomy" id="1227499"/>
    <lineage>
        <taxon>Archaea</taxon>
        <taxon>Methanobacteriati</taxon>
        <taxon>Methanobacteriota</taxon>
        <taxon>Stenosarchaea group</taxon>
        <taxon>Halobacteria</taxon>
        <taxon>Halobacteriales</taxon>
        <taxon>Natrialbaceae</taxon>
        <taxon>Natronolimnohabitans</taxon>
    </lineage>
</organism>
<keyword evidence="6" id="KW-1185">Reference proteome</keyword>
<dbReference type="CDD" id="cd00995">
    <property type="entry name" value="PBP2_NikA_DppA_OppA_like"/>
    <property type="match status" value="1"/>
</dbReference>
<dbReference type="STRING" id="1227499.C493_04918"/>
<proteinExistence type="inferred from homology"/>
<dbReference type="eggNOG" id="arCOG00151">
    <property type="taxonomic scope" value="Archaea"/>
</dbReference>
<dbReference type="InterPro" id="IPR000914">
    <property type="entry name" value="SBP_5_dom"/>
</dbReference>
<dbReference type="InterPro" id="IPR039424">
    <property type="entry name" value="SBP_5"/>
</dbReference>
<name>L9XD44_9EURY</name>
<dbReference type="PATRIC" id="fig|1227499.3.peg.1005"/>
<dbReference type="PANTHER" id="PTHR30290">
    <property type="entry name" value="PERIPLASMIC BINDING COMPONENT OF ABC TRANSPORTER"/>
    <property type="match status" value="1"/>
</dbReference>
<evidence type="ECO:0000313" key="6">
    <source>
        <dbReference type="Proteomes" id="UP000011602"/>
    </source>
</evidence>
<comment type="similarity">
    <text evidence="1">Belongs to the bacterial solute-binding protein 5 family.</text>
</comment>
<dbReference type="Proteomes" id="UP000011602">
    <property type="component" value="Unassembled WGS sequence"/>
</dbReference>
<dbReference type="PANTHER" id="PTHR30290:SF9">
    <property type="entry name" value="OLIGOPEPTIDE-BINDING PROTEIN APPA"/>
    <property type="match status" value="1"/>
</dbReference>
<protein>
    <submittedName>
        <fullName evidence="5">Oligopeptide ABC transporter solute-binding protein</fullName>
    </submittedName>
</protein>
<dbReference type="OrthoDB" id="233597at2157"/>
<keyword evidence="2" id="KW-0813">Transport</keyword>
<evidence type="ECO:0000313" key="5">
    <source>
        <dbReference type="EMBL" id="ELY59634.1"/>
    </source>
</evidence>
<dbReference type="EMBL" id="AOHZ01000023">
    <property type="protein sequence ID" value="ELY59634.1"/>
    <property type="molecule type" value="Genomic_DNA"/>
</dbReference>
<dbReference type="eggNOG" id="arCOG01534">
    <property type="taxonomic scope" value="Archaea"/>
</dbReference>
<evidence type="ECO:0000256" key="1">
    <source>
        <dbReference type="ARBA" id="ARBA00005695"/>
    </source>
</evidence>
<dbReference type="SUPFAM" id="SSF53850">
    <property type="entry name" value="Periplasmic binding protein-like II"/>
    <property type="match status" value="2"/>
</dbReference>
<evidence type="ECO:0000256" key="2">
    <source>
        <dbReference type="ARBA" id="ARBA00022448"/>
    </source>
</evidence>
<dbReference type="Gene3D" id="3.10.105.10">
    <property type="entry name" value="Dipeptide-binding Protein, Domain 3"/>
    <property type="match status" value="2"/>
</dbReference>
<feature type="domain" description="Solute-binding protein family 5" evidence="4">
    <location>
        <begin position="358"/>
        <end position="639"/>
    </location>
</feature>
<dbReference type="Pfam" id="PF00496">
    <property type="entry name" value="SBP_bac_5"/>
    <property type="match status" value="1"/>
</dbReference>
<sequence length="650" mass="73108">MVKGDKQSRSAINRRRVLQGLGAAGVVSIAGCLGGSDDDEVSFPLDVRLEVDADNDDRVEWTQVIQQIMEDTGYFDVDIEQHSWDDYSDRVLDEEYQDNGYIAFIGLSGTFNPESFCDALHGTANQGQCCNLNGLGYDELDEMIDEARFGSDVADDPELRAERYDEIWHELADYRGSSLILHTTDEYVRNTDVHGFAPFPFSESTLSYALHSPIDEQVMWLDRSDATPDETDRSDLQEGGTLRFGVPANIASFDPPYSSDTTSTMSQELIFEQLITSDTEGNLQPWLAESYESLDVQDIERDAYEDYMTTASADEEGAIDVDEQVILTHPDDSPVADDEVRVLTPEGASDAVDDGVYGMQWRYHLHEGIEFHDGEELTAENVVLSVERYENSDLSAQTFDSLLHARQVDEYTVDLYAQIPDAEAERELPGIYIHSTEQASLEGGDLDPRQDNEPVGTGPYVFEEFEDEGYFIATKNESYWLEEKGIDALEWFDGPSDFPAGPVIDEVDMDIIPEDSTRSGQLQNDEIDVTYNLVSSTLNDFDSDDDFIVDSIESGGYQYFQYPVNVEPWDDDRLRKAVNHLVPREQIVDEVLDGWGEPAWTMIPELAQGSGTTDYDALESELKPHNEFDTEEAIKLIEEVIDDRGYESDV</sequence>
<gene>
    <name evidence="5" type="ORF">C493_04918</name>
</gene>
<dbReference type="RefSeq" id="WP_007258291.1">
    <property type="nucleotide sequence ID" value="NZ_AOHZ01000023.1"/>
</dbReference>
<reference evidence="5 6" key="1">
    <citation type="journal article" date="2014" name="PLoS Genet.">
        <title>Phylogenetically driven sequencing of extremely halophilic archaea reveals strategies for static and dynamic osmo-response.</title>
        <authorList>
            <person name="Becker E.A."/>
            <person name="Seitzer P.M."/>
            <person name="Tritt A."/>
            <person name="Larsen D."/>
            <person name="Krusor M."/>
            <person name="Yao A.I."/>
            <person name="Wu D."/>
            <person name="Madern D."/>
            <person name="Eisen J.A."/>
            <person name="Darling A.E."/>
            <person name="Facciotti M.T."/>
        </authorList>
    </citation>
    <scope>NUCLEOTIDE SEQUENCE [LARGE SCALE GENOMIC DNA]</scope>
    <source>
        <strain evidence="5 6">JCM 12255</strain>
    </source>
</reference>
<accession>L9XD44</accession>
<evidence type="ECO:0000256" key="3">
    <source>
        <dbReference type="ARBA" id="ARBA00022729"/>
    </source>
</evidence>
<comment type="caution">
    <text evidence="5">The sequence shown here is derived from an EMBL/GenBank/DDBJ whole genome shotgun (WGS) entry which is preliminary data.</text>
</comment>
<evidence type="ECO:0000259" key="4">
    <source>
        <dbReference type="Pfam" id="PF00496"/>
    </source>
</evidence>
<dbReference type="Gene3D" id="3.40.190.10">
    <property type="entry name" value="Periplasmic binding protein-like II"/>
    <property type="match status" value="2"/>
</dbReference>
<dbReference type="PROSITE" id="PS51257">
    <property type="entry name" value="PROKAR_LIPOPROTEIN"/>
    <property type="match status" value="1"/>
</dbReference>
<dbReference type="GO" id="GO:0015833">
    <property type="term" value="P:peptide transport"/>
    <property type="evidence" value="ECO:0007669"/>
    <property type="project" value="TreeGrafter"/>
</dbReference>